<evidence type="ECO:0000256" key="7">
    <source>
        <dbReference type="ARBA" id="ARBA00022833"/>
    </source>
</evidence>
<dbReference type="EMBL" id="CAKXYY010000001">
    <property type="protein sequence ID" value="CAH2350034.1"/>
    <property type="molecule type" value="Genomic_DNA"/>
</dbReference>
<dbReference type="InterPro" id="IPR032466">
    <property type="entry name" value="Metal_Hydrolase"/>
</dbReference>
<dbReference type="Proteomes" id="UP000837801">
    <property type="component" value="Unassembled WGS sequence"/>
</dbReference>
<evidence type="ECO:0000256" key="4">
    <source>
        <dbReference type="ARBA" id="ARBA00012781"/>
    </source>
</evidence>
<evidence type="ECO:0000256" key="1">
    <source>
        <dbReference type="ARBA" id="ARBA00001947"/>
    </source>
</evidence>
<dbReference type="PANTHER" id="PTHR11271">
    <property type="entry name" value="GUANINE DEAMINASE"/>
    <property type="match status" value="1"/>
</dbReference>
<evidence type="ECO:0000256" key="8">
    <source>
        <dbReference type="ARBA" id="ARBA00051148"/>
    </source>
</evidence>
<evidence type="ECO:0000256" key="3">
    <source>
        <dbReference type="ARBA" id="ARBA00006745"/>
    </source>
</evidence>
<dbReference type="SUPFAM" id="SSF51556">
    <property type="entry name" value="Metallo-dependent hydrolases"/>
    <property type="match status" value="1"/>
</dbReference>
<dbReference type="SUPFAM" id="SSF51338">
    <property type="entry name" value="Composite domain of metallo-dependent hydrolases"/>
    <property type="match status" value="1"/>
</dbReference>
<keyword evidence="7" id="KW-0862">Zinc</keyword>
<dbReference type="FunFam" id="3.20.20.140:FF:000022">
    <property type="entry name" value="Guanine deaminase"/>
    <property type="match status" value="1"/>
</dbReference>
<dbReference type="GO" id="GO:0046098">
    <property type="term" value="P:guanine metabolic process"/>
    <property type="evidence" value="ECO:0007669"/>
    <property type="project" value="TreeGrafter"/>
</dbReference>
<evidence type="ECO:0000256" key="5">
    <source>
        <dbReference type="ARBA" id="ARBA00022723"/>
    </source>
</evidence>
<comment type="pathway">
    <text evidence="2">Purine metabolism; guanine degradation; xanthine from guanine: step 1/1.</text>
</comment>
<comment type="caution">
    <text evidence="13">The sequence shown here is derived from an EMBL/GenBank/DDBJ whole genome shotgun (WGS) entry which is preliminary data.</text>
</comment>
<dbReference type="PANTHER" id="PTHR11271:SF6">
    <property type="entry name" value="GUANINE DEAMINASE"/>
    <property type="match status" value="1"/>
</dbReference>
<dbReference type="InterPro" id="IPR006680">
    <property type="entry name" value="Amidohydro-rel"/>
</dbReference>
<evidence type="ECO:0000256" key="6">
    <source>
        <dbReference type="ARBA" id="ARBA00022801"/>
    </source>
</evidence>
<evidence type="ECO:0000313" key="14">
    <source>
        <dbReference type="Proteomes" id="UP000837801"/>
    </source>
</evidence>
<feature type="domain" description="Amidohydrolase-related" evidence="12">
    <location>
        <begin position="79"/>
        <end position="475"/>
    </location>
</feature>
<gene>
    <name evidence="13" type="ORF">CLIB1423_01S00914</name>
</gene>
<evidence type="ECO:0000313" key="13">
    <source>
        <dbReference type="EMBL" id="CAH2350034.1"/>
    </source>
</evidence>
<keyword evidence="5" id="KW-0479">Metal-binding</keyword>
<dbReference type="GO" id="GO:0005829">
    <property type="term" value="C:cytosol"/>
    <property type="evidence" value="ECO:0007669"/>
    <property type="project" value="TreeGrafter"/>
</dbReference>
<dbReference type="Gene3D" id="3.20.20.140">
    <property type="entry name" value="Metal-dependent hydrolases"/>
    <property type="match status" value="1"/>
</dbReference>
<keyword evidence="14" id="KW-1185">Reference proteome</keyword>
<dbReference type="GO" id="GO:0008270">
    <property type="term" value="F:zinc ion binding"/>
    <property type="evidence" value="ECO:0007669"/>
    <property type="project" value="TreeGrafter"/>
</dbReference>
<comment type="function">
    <text evidence="9">Catalyzes the hydrolytic deamination of guanine, producing xanthine and ammonia.</text>
</comment>
<evidence type="ECO:0000256" key="2">
    <source>
        <dbReference type="ARBA" id="ARBA00004984"/>
    </source>
</evidence>
<protein>
    <recommendedName>
        <fullName evidence="10">Probable guanine deaminase</fullName>
        <ecNumber evidence="4">3.5.4.3</ecNumber>
    </recommendedName>
    <alternativeName>
        <fullName evidence="11">Guanine aminohydrolase</fullName>
    </alternativeName>
</protein>
<evidence type="ECO:0000256" key="11">
    <source>
        <dbReference type="ARBA" id="ARBA00083147"/>
    </source>
</evidence>
<keyword evidence="6" id="KW-0378">Hydrolase</keyword>
<dbReference type="OrthoDB" id="194468at2759"/>
<dbReference type="InterPro" id="IPR051607">
    <property type="entry name" value="Metallo-dep_hydrolases"/>
</dbReference>
<evidence type="ECO:0000259" key="12">
    <source>
        <dbReference type="Pfam" id="PF01979"/>
    </source>
</evidence>
<dbReference type="Gene3D" id="2.30.40.10">
    <property type="entry name" value="Urease, subunit C, domain 1"/>
    <property type="match status" value="1"/>
</dbReference>
<dbReference type="InterPro" id="IPR011059">
    <property type="entry name" value="Metal-dep_hydrolase_composite"/>
</dbReference>
<comment type="catalytic activity">
    <reaction evidence="8">
        <text>guanine + H2O + H(+) = xanthine + NH4(+)</text>
        <dbReference type="Rhea" id="RHEA:14665"/>
        <dbReference type="ChEBI" id="CHEBI:15377"/>
        <dbReference type="ChEBI" id="CHEBI:15378"/>
        <dbReference type="ChEBI" id="CHEBI:16235"/>
        <dbReference type="ChEBI" id="CHEBI:17712"/>
        <dbReference type="ChEBI" id="CHEBI:28938"/>
        <dbReference type="EC" id="3.5.4.3"/>
    </reaction>
</comment>
<dbReference type="AlphaFoldDB" id="A0A9P0QJ26"/>
<comment type="cofactor">
    <cofactor evidence="1">
        <name>Zn(2+)</name>
        <dbReference type="ChEBI" id="CHEBI:29105"/>
    </cofactor>
</comment>
<proteinExistence type="inferred from homology"/>
<accession>A0A9P0QJ26</accession>
<sequence>MYTLFYGTFIHTPSINEIEIRTNTLVGVDPTGRIDFIRYNYSKSDRDPVKFFFTNHTPSEPIKNFNFQDHSNNPLQFFFPGFVDTHIHASQYPNVGIGIGVPLLDWLKEYTFPTENAFKQENMEMARDVYTKVINRTLQNGTTCASYFTTIDLPTTELFSDLLIKYGQRGFVGKVCMDHNEPYPEYAESFTDCIDVQQKIINYIDQKYPKERREKLITPIITPRFAPVCSEPLLETLGMVSKSQNLPIQTHIAENLKEVELMKELFPKFENYASVYDHFSLLTNRTILAHAVHLTDKECEIISERKCSISHCPTSNTFLSSGEAPVKKYLKHNINVSLGTDLSGGFESSILSIMKHSILVSHHLAITKRHSDPKKEHKDDKLSINEVMYMATLGGAKAVGLSDMVGSFEVGKKWDAQLIDLGGKDSSMDIFEWQVPSGKVVSKEYTDKVEQLLGKWVFNGDDRNCRKVWVNGKVVIDKEVKREDEWVLV</sequence>
<reference evidence="13" key="1">
    <citation type="submission" date="2022-03" db="EMBL/GenBank/DDBJ databases">
        <authorList>
            <person name="Legras J.-L."/>
            <person name="Devillers H."/>
            <person name="Grondin C."/>
        </authorList>
    </citation>
    <scope>NUCLEOTIDE SEQUENCE</scope>
    <source>
        <strain evidence="13">CLIB 1423</strain>
    </source>
</reference>
<dbReference type="Pfam" id="PF01979">
    <property type="entry name" value="Amidohydro_1"/>
    <property type="match status" value="1"/>
</dbReference>
<organism evidence="13 14">
    <name type="scientific">[Candida] railenensis</name>
    <dbReference type="NCBI Taxonomy" id="45579"/>
    <lineage>
        <taxon>Eukaryota</taxon>
        <taxon>Fungi</taxon>
        <taxon>Dikarya</taxon>
        <taxon>Ascomycota</taxon>
        <taxon>Saccharomycotina</taxon>
        <taxon>Pichiomycetes</taxon>
        <taxon>Debaryomycetaceae</taxon>
        <taxon>Kurtzmaniella</taxon>
    </lineage>
</organism>
<evidence type="ECO:0000256" key="9">
    <source>
        <dbReference type="ARBA" id="ARBA00056079"/>
    </source>
</evidence>
<dbReference type="GO" id="GO:0008892">
    <property type="term" value="F:guanine deaminase activity"/>
    <property type="evidence" value="ECO:0007669"/>
    <property type="project" value="UniProtKB-EC"/>
</dbReference>
<comment type="similarity">
    <text evidence="3">Belongs to the metallo-dependent hydrolases superfamily. ATZ/TRZ family.</text>
</comment>
<dbReference type="EC" id="3.5.4.3" evidence="4"/>
<name>A0A9P0QJ26_9ASCO</name>
<evidence type="ECO:0000256" key="10">
    <source>
        <dbReference type="ARBA" id="ARBA00069860"/>
    </source>
</evidence>